<feature type="compositionally biased region" description="Polar residues" evidence="5">
    <location>
        <begin position="1"/>
        <end position="13"/>
    </location>
</feature>
<evidence type="ECO:0000256" key="6">
    <source>
        <dbReference type="SAM" id="Phobius"/>
    </source>
</evidence>
<accession>A0A1E7FLX1</accession>
<evidence type="ECO:0000256" key="4">
    <source>
        <dbReference type="ARBA" id="ARBA00023136"/>
    </source>
</evidence>
<evidence type="ECO:0000256" key="1">
    <source>
        <dbReference type="ARBA" id="ARBA00004141"/>
    </source>
</evidence>
<dbReference type="GO" id="GO:0016020">
    <property type="term" value="C:membrane"/>
    <property type="evidence" value="ECO:0007669"/>
    <property type="project" value="UniProtKB-SubCell"/>
</dbReference>
<gene>
    <name evidence="8" type="ORF">FRACYDRAFT_237437</name>
</gene>
<keyword evidence="4 6" id="KW-0472">Membrane</keyword>
<evidence type="ECO:0000256" key="3">
    <source>
        <dbReference type="ARBA" id="ARBA00022989"/>
    </source>
</evidence>
<dbReference type="KEGG" id="fcy:FRACYDRAFT_237437"/>
<feature type="transmembrane region" description="Helical" evidence="6">
    <location>
        <begin position="438"/>
        <end position="459"/>
    </location>
</feature>
<comment type="subcellular location">
    <subcellularLocation>
        <location evidence="1">Membrane</location>
        <topology evidence="1">Multi-pass membrane protein</topology>
    </subcellularLocation>
</comment>
<evidence type="ECO:0000259" key="7">
    <source>
        <dbReference type="Pfam" id="PF01490"/>
    </source>
</evidence>
<protein>
    <submittedName>
        <fullName evidence="8">Aa_trans-domain-containing protein</fullName>
    </submittedName>
</protein>
<dbReference type="Pfam" id="PF01490">
    <property type="entry name" value="Aa_trans"/>
    <property type="match status" value="1"/>
</dbReference>
<feature type="transmembrane region" description="Helical" evidence="6">
    <location>
        <begin position="277"/>
        <end position="294"/>
    </location>
</feature>
<dbReference type="InterPro" id="IPR013057">
    <property type="entry name" value="AA_transpt_TM"/>
</dbReference>
<dbReference type="GO" id="GO:0015179">
    <property type="term" value="F:L-amino acid transmembrane transporter activity"/>
    <property type="evidence" value="ECO:0007669"/>
    <property type="project" value="TreeGrafter"/>
</dbReference>
<feature type="transmembrane region" description="Helical" evidence="6">
    <location>
        <begin position="128"/>
        <end position="147"/>
    </location>
</feature>
<name>A0A1E7FLX1_9STRA</name>
<feature type="domain" description="Amino acid transporter transmembrane" evidence="7">
    <location>
        <begin position="45"/>
        <end position="440"/>
    </location>
</feature>
<dbReference type="Proteomes" id="UP000095751">
    <property type="component" value="Unassembled WGS sequence"/>
</dbReference>
<keyword evidence="9" id="KW-1185">Reference proteome</keyword>
<feature type="transmembrane region" description="Helical" evidence="6">
    <location>
        <begin position="387"/>
        <end position="407"/>
    </location>
</feature>
<dbReference type="AlphaFoldDB" id="A0A1E7FLX1"/>
<keyword evidence="3 6" id="KW-1133">Transmembrane helix</keyword>
<evidence type="ECO:0000313" key="8">
    <source>
        <dbReference type="EMBL" id="OEU19146.1"/>
    </source>
</evidence>
<dbReference type="PANTHER" id="PTHR22950">
    <property type="entry name" value="AMINO ACID TRANSPORTER"/>
    <property type="match status" value="1"/>
</dbReference>
<dbReference type="InParanoid" id="A0A1E7FLX1"/>
<dbReference type="OrthoDB" id="40134at2759"/>
<feature type="transmembrane region" description="Helical" evidence="6">
    <location>
        <begin position="360"/>
        <end position="381"/>
    </location>
</feature>
<dbReference type="EMBL" id="KV784356">
    <property type="protein sequence ID" value="OEU19146.1"/>
    <property type="molecule type" value="Genomic_DNA"/>
</dbReference>
<feature type="transmembrane region" description="Helical" evidence="6">
    <location>
        <begin position="185"/>
        <end position="205"/>
    </location>
</feature>
<feature type="transmembrane region" description="Helical" evidence="6">
    <location>
        <begin position="317"/>
        <end position="340"/>
    </location>
</feature>
<evidence type="ECO:0000256" key="2">
    <source>
        <dbReference type="ARBA" id="ARBA00022692"/>
    </source>
</evidence>
<reference evidence="8 9" key="1">
    <citation type="submission" date="2016-09" db="EMBL/GenBank/DDBJ databases">
        <title>Extensive genetic diversity and differential bi-allelic expression allows diatom success in the polar Southern Ocean.</title>
        <authorList>
            <consortium name="DOE Joint Genome Institute"/>
            <person name="Mock T."/>
            <person name="Otillar R.P."/>
            <person name="Strauss J."/>
            <person name="Dupont C."/>
            <person name="Frickenhaus S."/>
            <person name="Maumus F."/>
            <person name="Mcmullan M."/>
            <person name="Sanges R."/>
            <person name="Schmutz J."/>
            <person name="Toseland A."/>
            <person name="Valas R."/>
            <person name="Veluchamy A."/>
            <person name="Ward B.J."/>
            <person name="Allen A."/>
            <person name="Barry K."/>
            <person name="Falciatore A."/>
            <person name="Ferrante M."/>
            <person name="Fortunato A.E."/>
            <person name="Gloeckner G."/>
            <person name="Gruber A."/>
            <person name="Hipkin R."/>
            <person name="Janech M."/>
            <person name="Kroth P."/>
            <person name="Leese F."/>
            <person name="Lindquist E."/>
            <person name="Lyon B.R."/>
            <person name="Martin J."/>
            <person name="Mayer C."/>
            <person name="Parker M."/>
            <person name="Quesneville H."/>
            <person name="Raymond J."/>
            <person name="Uhlig C."/>
            <person name="Valentin K.U."/>
            <person name="Worden A.Z."/>
            <person name="Armbrust E.V."/>
            <person name="Bowler C."/>
            <person name="Green B."/>
            <person name="Moulton V."/>
            <person name="Van Oosterhout C."/>
            <person name="Grigoriev I."/>
        </authorList>
    </citation>
    <scope>NUCLEOTIDE SEQUENCE [LARGE SCALE GENOMIC DNA]</scope>
    <source>
        <strain evidence="8 9">CCMP1102</strain>
    </source>
</reference>
<evidence type="ECO:0000256" key="5">
    <source>
        <dbReference type="SAM" id="MobiDB-lite"/>
    </source>
</evidence>
<proteinExistence type="predicted"/>
<keyword evidence="2 6" id="KW-0812">Transmembrane</keyword>
<organism evidence="8 9">
    <name type="scientific">Fragilariopsis cylindrus CCMP1102</name>
    <dbReference type="NCBI Taxonomy" id="635003"/>
    <lineage>
        <taxon>Eukaryota</taxon>
        <taxon>Sar</taxon>
        <taxon>Stramenopiles</taxon>
        <taxon>Ochrophyta</taxon>
        <taxon>Bacillariophyta</taxon>
        <taxon>Bacillariophyceae</taxon>
        <taxon>Bacillariophycidae</taxon>
        <taxon>Bacillariales</taxon>
        <taxon>Bacillariaceae</taxon>
        <taxon>Fragilariopsis</taxon>
    </lineage>
</organism>
<feature type="transmembrane region" description="Helical" evidence="6">
    <location>
        <begin position="62"/>
        <end position="88"/>
    </location>
</feature>
<sequence length="475" mass="51634">MSQINIPSTTTREVPSGGTKNDDDTASMTSLGKSEGEIGSARTPWYGTSLLLLSEVMGAGVLGLPFVAITLGWTMTMIALPLFALFAAYSGHQLKVVKCAYPELTSFADAGHTLVGPRFGSFTKAAMLLNWGCLAVYFIVATANAIENVYAEGWFSCRLNRSIIAALLIVIPAQSRDFHTISRYLSLPSTLAIIISILIIIVTLIESLKSSNDGGTTTTTSFGDNTIIGVKPGTSIFTFMENLSSIVFAFQGQSIFMELMSEMKNPEQFSKTTSLSYIIMGFVYTAVVIISYGVEGENVTDFLPNVVDGPSAAKTTIGVLVVFHLVVSYVIAIQPFHAWLHNHIFPSTFNSSSTKGKLHWLLITSTYLAFAWAVGNLIPFFSDVQGLLGALLGAPIAFMWPSLYYLLTSKKQNQNKEEDEELSWKDTFKSIGIFNSSISLVFICIFTPLFVIFGTYGAMQAIIHDIGISGIPFQC</sequence>
<dbReference type="PANTHER" id="PTHR22950:SF461">
    <property type="entry name" value="AMINO ACID TRANSPORTER TRANSMEMBRANE DOMAIN-CONTAINING PROTEIN"/>
    <property type="match status" value="1"/>
</dbReference>
<feature type="region of interest" description="Disordered" evidence="5">
    <location>
        <begin position="1"/>
        <end position="36"/>
    </location>
</feature>
<evidence type="ECO:0000313" key="9">
    <source>
        <dbReference type="Proteomes" id="UP000095751"/>
    </source>
</evidence>